<accession>C5LI15</accession>
<evidence type="ECO:0000313" key="2">
    <source>
        <dbReference type="EMBL" id="EER03627.1"/>
    </source>
</evidence>
<evidence type="ECO:0000313" key="3">
    <source>
        <dbReference type="Proteomes" id="UP000007800"/>
    </source>
</evidence>
<protein>
    <submittedName>
        <fullName evidence="2">Uncharacterized protein</fullName>
    </submittedName>
</protein>
<evidence type="ECO:0000256" key="1">
    <source>
        <dbReference type="SAM" id="MobiDB-lite"/>
    </source>
</evidence>
<feature type="non-terminal residue" evidence="2">
    <location>
        <position position="1"/>
    </location>
</feature>
<dbReference type="InParanoid" id="C5LI15"/>
<organism evidence="3">
    <name type="scientific">Perkinsus marinus (strain ATCC 50983 / TXsc)</name>
    <dbReference type="NCBI Taxonomy" id="423536"/>
    <lineage>
        <taxon>Eukaryota</taxon>
        <taxon>Sar</taxon>
        <taxon>Alveolata</taxon>
        <taxon>Perkinsozoa</taxon>
        <taxon>Perkinsea</taxon>
        <taxon>Perkinsida</taxon>
        <taxon>Perkinsidae</taxon>
        <taxon>Perkinsus</taxon>
    </lineage>
</organism>
<dbReference type="RefSeq" id="XP_002771811.1">
    <property type="nucleotide sequence ID" value="XM_002771765.1"/>
</dbReference>
<feature type="non-terminal residue" evidence="2">
    <location>
        <position position="78"/>
    </location>
</feature>
<sequence length="78" mass="8692">RKSLLERHFNDIRSDDDFEDNESDNGSNEDDNGSNEGNNDNDGDDEIVDESGVSGGAIDPNRAFSHRVCFREVLHDGH</sequence>
<feature type="compositionally biased region" description="Acidic residues" evidence="1">
    <location>
        <begin position="16"/>
        <end position="49"/>
    </location>
</feature>
<keyword evidence="3" id="KW-1185">Reference proteome</keyword>
<feature type="region of interest" description="Disordered" evidence="1">
    <location>
        <begin position="1"/>
        <end position="61"/>
    </location>
</feature>
<dbReference type="AlphaFoldDB" id="C5LI15"/>
<dbReference type="EMBL" id="GG682164">
    <property type="protein sequence ID" value="EER03627.1"/>
    <property type="molecule type" value="Genomic_DNA"/>
</dbReference>
<name>C5LI15_PERM5</name>
<dbReference type="GeneID" id="9048037"/>
<dbReference type="Proteomes" id="UP000007800">
    <property type="component" value="Unassembled WGS sequence"/>
</dbReference>
<proteinExistence type="predicted"/>
<gene>
    <name evidence="2" type="ORF">Pmar_PMAR025703</name>
</gene>
<feature type="compositionally biased region" description="Basic and acidic residues" evidence="1">
    <location>
        <begin position="1"/>
        <end position="15"/>
    </location>
</feature>
<reference evidence="2 3" key="1">
    <citation type="submission" date="2008-07" db="EMBL/GenBank/DDBJ databases">
        <authorList>
            <person name="El-Sayed N."/>
            <person name="Caler E."/>
            <person name="Inman J."/>
            <person name="Amedeo P."/>
            <person name="Hass B."/>
            <person name="Wortman J."/>
        </authorList>
    </citation>
    <scope>NUCLEOTIDE SEQUENCE [LARGE SCALE GENOMIC DNA]</scope>
    <source>
        <strain evidence="3">ATCC 50983 / TXsc</strain>
    </source>
</reference>